<gene>
    <name evidence="2" type="ORF">CLV30_1044</name>
</gene>
<feature type="transmembrane region" description="Helical" evidence="1">
    <location>
        <begin position="28"/>
        <end position="49"/>
    </location>
</feature>
<proteinExistence type="predicted"/>
<comment type="caution">
    <text evidence="2">The sequence shown here is derived from an EMBL/GenBank/DDBJ whole genome shotgun (WGS) entry which is preliminary data.</text>
</comment>
<accession>A0A2P8E6N4</accession>
<dbReference type="Proteomes" id="UP000243528">
    <property type="component" value="Unassembled WGS sequence"/>
</dbReference>
<sequence>MDAFGAPRAYAADVAAQFSVRGKVRSPAAAMGTGLASGACALIGTDLLIDGLASGEQTVAYTVADALSLLVLLTVVVAGTYGLVRVAATTVRRTAACAVGGCAALALAGAIVLTQWLPGDGTRLVAFPPWAAIALGVALLVTMAALLRHFAKRGRIVGPWD</sequence>
<dbReference type="AlphaFoldDB" id="A0A2P8E6N4"/>
<evidence type="ECO:0000256" key="1">
    <source>
        <dbReference type="SAM" id="Phobius"/>
    </source>
</evidence>
<reference evidence="2 3" key="1">
    <citation type="submission" date="2018-03" db="EMBL/GenBank/DDBJ databases">
        <title>Genomic Encyclopedia of Archaeal and Bacterial Type Strains, Phase II (KMG-II): from individual species to whole genera.</title>
        <authorList>
            <person name="Goeker M."/>
        </authorList>
    </citation>
    <scope>NUCLEOTIDE SEQUENCE [LARGE SCALE GENOMIC DNA]</scope>
    <source>
        <strain evidence="2 3">DSM 45211</strain>
    </source>
</reference>
<dbReference type="OrthoDB" id="5192631at2"/>
<keyword evidence="1" id="KW-0812">Transmembrane</keyword>
<feature type="transmembrane region" description="Helical" evidence="1">
    <location>
        <begin position="61"/>
        <end position="84"/>
    </location>
</feature>
<keyword evidence="1" id="KW-0472">Membrane</keyword>
<evidence type="ECO:0000313" key="3">
    <source>
        <dbReference type="Proteomes" id="UP000243528"/>
    </source>
</evidence>
<dbReference type="RefSeq" id="WP_106536421.1">
    <property type="nucleotide sequence ID" value="NZ_ML142899.1"/>
</dbReference>
<keyword evidence="1" id="KW-1133">Transmembrane helix</keyword>
<organism evidence="2 3">
    <name type="scientific">Haloactinopolyspora alba</name>
    <dbReference type="NCBI Taxonomy" id="648780"/>
    <lineage>
        <taxon>Bacteria</taxon>
        <taxon>Bacillati</taxon>
        <taxon>Actinomycetota</taxon>
        <taxon>Actinomycetes</taxon>
        <taxon>Jiangellales</taxon>
        <taxon>Jiangellaceae</taxon>
        <taxon>Haloactinopolyspora</taxon>
    </lineage>
</organism>
<evidence type="ECO:0000313" key="2">
    <source>
        <dbReference type="EMBL" id="PSL05142.1"/>
    </source>
</evidence>
<keyword evidence="3" id="KW-1185">Reference proteome</keyword>
<name>A0A2P8E6N4_9ACTN</name>
<protein>
    <submittedName>
        <fullName evidence="2">Uncharacterized protein</fullName>
    </submittedName>
</protein>
<feature type="transmembrane region" description="Helical" evidence="1">
    <location>
        <begin position="129"/>
        <end position="147"/>
    </location>
</feature>
<feature type="transmembrane region" description="Helical" evidence="1">
    <location>
        <begin position="96"/>
        <end position="117"/>
    </location>
</feature>
<dbReference type="EMBL" id="PYGE01000004">
    <property type="protein sequence ID" value="PSL05142.1"/>
    <property type="molecule type" value="Genomic_DNA"/>
</dbReference>